<comment type="similarity">
    <text evidence="2">Belongs to the bacterial solute-binding protein 2 family.</text>
</comment>
<name>A0A9D1JGS8_9FIRM</name>
<reference evidence="5" key="1">
    <citation type="submission" date="2020-10" db="EMBL/GenBank/DDBJ databases">
        <authorList>
            <person name="Gilroy R."/>
        </authorList>
    </citation>
    <scope>NUCLEOTIDE SEQUENCE</scope>
    <source>
        <strain evidence="5">ChiSxjej1B13-7041</strain>
    </source>
</reference>
<comment type="caution">
    <text evidence="5">The sequence shown here is derived from an EMBL/GenBank/DDBJ whole genome shotgun (WGS) entry which is preliminary data.</text>
</comment>
<dbReference type="InterPro" id="IPR025997">
    <property type="entry name" value="SBP_2_dom"/>
</dbReference>
<dbReference type="EMBL" id="DVHU01000081">
    <property type="protein sequence ID" value="HIR93552.1"/>
    <property type="molecule type" value="Genomic_DNA"/>
</dbReference>
<sequence length="322" mass="35036">MKSSIKWYIFIEVILGALVILVAFVMLREQEKDSLSRVSVILDDSDDSQWEAFRYGLEMAAQDAGVELVLVSTEGDLTLQEEEQIVGQEIDAGADALIVQPVWGDGAVQMLEKAGKKIPLMLTEAVAKPEDTELAATEPDQYALGEALAEELLKDYSGSLEGKSLGIVAESGSSYASGLRMAGFWNGVSRTGLELRWTMLGYARESGQEFLESKPQVDFVVALDDASTRAAGQCAAGGRLQGALVYGIGNSTEAAYYLDTGAAECLVVPDSFQAGYQSLTETVRGMDSYLHQVESRQVSHTVIRRDTLFSRENQEILFTMSQ</sequence>
<dbReference type="InterPro" id="IPR028082">
    <property type="entry name" value="Peripla_BP_I"/>
</dbReference>
<evidence type="ECO:0000256" key="3">
    <source>
        <dbReference type="SAM" id="Phobius"/>
    </source>
</evidence>
<organism evidence="5 6">
    <name type="scientific">Candidatus Egerieimonas intestinavium</name>
    <dbReference type="NCBI Taxonomy" id="2840777"/>
    <lineage>
        <taxon>Bacteria</taxon>
        <taxon>Bacillati</taxon>
        <taxon>Bacillota</taxon>
        <taxon>Clostridia</taxon>
        <taxon>Lachnospirales</taxon>
        <taxon>Lachnospiraceae</taxon>
        <taxon>Lachnospiraceae incertae sedis</taxon>
        <taxon>Candidatus Egerieimonas</taxon>
    </lineage>
</organism>
<evidence type="ECO:0000256" key="2">
    <source>
        <dbReference type="ARBA" id="ARBA00007639"/>
    </source>
</evidence>
<keyword evidence="3" id="KW-0472">Membrane</keyword>
<feature type="transmembrane region" description="Helical" evidence="3">
    <location>
        <begin position="7"/>
        <end position="27"/>
    </location>
</feature>
<accession>A0A9D1JGS8</accession>
<dbReference type="GO" id="GO:0030288">
    <property type="term" value="C:outer membrane-bounded periplasmic space"/>
    <property type="evidence" value="ECO:0007669"/>
    <property type="project" value="TreeGrafter"/>
</dbReference>
<dbReference type="Proteomes" id="UP000886841">
    <property type="component" value="Unassembled WGS sequence"/>
</dbReference>
<evidence type="ECO:0000259" key="4">
    <source>
        <dbReference type="Pfam" id="PF13407"/>
    </source>
</evidence>
<evidence type="ECO:0000313" key="6">
    <source>
        <dbReference type="Proteomes" id="UP000886841"/>
    </source>
</evidence>
<dbReference type="InterPro" id="IPR050555">
    <property type="entry name" value="Bact_Solute-Bind_Prot2"/>
</dbReference>
<keyword evidence="3" id="KW-1133">Transmembrane helix</keyword>
<dbReference type="Pfam" id="PF13407">
    <property type="entry name" value="Peripla_BP_4"/>
    <property type="match status" value="1"/>
</dbReference>
<protein>
    <submittedName>
        <fullName evidence="5">Substrate-binding domain-containing protein</fullName>
    </submittedName>
</protein>
<dbReference type="Gene3D" id="3.40.50.2300">
    <property type="match status" value="2"/>
</dbReference>
<evidence type="ECO:0000256" key="1">
    <source>
        <dbReference type="ARBA" id="ARBA00004196"/>
    </source>
</evidence>
<feature type="domain" description="Periplasmic binding protein" evidence="4">
    <location>
        <begin position="39"/>
        <end position="279"/>
    </location>
</feature>
<dbReference type="PANTHER" id="PTHR30036">
    <property type="entry name" value="D-XYLOSE-BINDING PERIPLASMIC PROTEIN"/>
    <property type="match status" value="1"/>
</dbReference>
<keyword evidence="3" id="KW-0812">Transmembrane</keyword>
<comment type="subcellular location">
    <subcellularLocation>
        <location evidence="1">Cell envelope</location>
    </subcellularLocation>
</comment>
<dbReference type="SUPFAM" id="SSF53822">
    <property type="entry name" value="Periplasmic binding protein-like I"/>
    <property type="match status" value="1"/>
</dbReference>
<gene>
    <name evidence="5" type="ORF">IAB98_09070</name>
</gene>
<evidence type="ECO:0000313" key="5">
    <source>
        <dbReference type="EMBL" id="HIR93552.1"/>
    </source>
</evidence>
<dbReference type="GO" id="GO:0030246">
    <property type="term" value="F:carbohydrate binding"/>
    <property type="evidence" value="ECO:0007669"/>
    <property type="project" value="TreeGrafter"/>
</dbReference>
<proteinExistence type="inferred from homology"/>
<dbReference type="PANTHER" id="PTHR30036:SF7">
    <property type="entry name" value="ABC TRANSPORTER PERIPLASMIC-BINDING PROTEIN YPHF"/>
    <property type="match status" value="1"/>
</dbReference>
<reference evidence="5" key="2">
    <citation type="journal article" date="2021" name="PeerJ">
        <title>Extensive microbial diversity within the chicken gut microbiome revealed by metagenomics and culture.</title>
        <authorList>
            <person name="Gilroy R."/>
            <person name="Ravi A."/>
            <person name="Getino M."/>
            <person name="Pursley I."/>
            <person name="Horton D.L."/>
            <person name="Alikhan N.F."/>
            <person name="Baker D."/>
            <person name="Gharbi K."/>
            <person name="Hall N."/>
            <person name="Watson M."/>
            <person name="Adriaenssens E.M."/>
            <person name="Foster-Nyarko E."/>
            <person name="Jarju S."/>
            <person name="Secka A."/>
            <person name="Antonio M."/>
            <person name="Oren A."/>
            <person name="Chaudhuri R.R."/>
            <person name="La Ragione R."/>
            <person name="Hildebrand F."/>
            <person name="Pallen M.J."/>
        </authorList>
    </citation>
    <scope>NUCLEOTIDE SEQUENCE</scope>
    <source>
        <strain evidence="5">ChiSxjej1B13-7041</strain>
    </source>
</reference>
<dbReference type="AlphaFoldDB" id="A0A9D1JGS8"/>